<dbReference type="PANTHER" id="PTHR47463">
    <property type="entry name" value="F-BOX PROTEIN SKIP16"/>
    <property type="match status" value="1"/>
</dbReference>
<name>A0AAX6G2K3_IRIPA</name>
<dbReference type="PROSITE" id="PS51087">
    <property type="entry name" value="APAG"/>
    <property type="match status" value="1"/>
</dbReference>
<keyword evidence="6" id="KW-1185">Reference proteome</keyword>
<evidence type="ECO:0000259" key="3">
    <source>
        <dbReference type="PROSITE" id="PS50181"/>
    </source>
</evidence>
<accession>A0AAX6G2K3</accession>
<evidence type="ECO:0000256" key="2">
    <source>
        <dbReference type="ARBA" id="ARBA00022786"/>
    </source>
</evidence>
<feature type="domain" description="ApaG" evidence="4">
    <location>
        <begin position="317"/>
        <end position="458"/>
    </location>
</feature>
<reference evidence="5" key="2">
    <citation type="submission" date="2023-04" db="EMBL/GenBank/DDBJ databases">
        <authorList>
            <person name="Bruccoleri R.E."/>
            <person name="Oakeley E.J."/>
            <person name="Faust A.-M."/>
            <person name="Dessus-Babus S."/>
            <person name="Altorfer M."/>
            <person name="Burckhardt D."/>
            <person name="Oertli M."/>
            <person name="Naumann U."/>
            <person name="Petersen F."/>
            <person name="Wong J."/>
        </authorList>
    </citation>
    <scope>NUCLEOTIDE SEQUENCE</scope>
    <source>
        <strain evidence="5">GSM-AAB239-AS_SAM_17_03QT</strain>
        <tissue evidence="5">Leaf</tissue>
    </source>
</reference>
<dbReference type="Gene3D" id="1.20.1280.50">
    <property type="match status" value="1"/>
</dbReference>
<dbReference type="InterPro" id="IPR036047">
    <property type="entry name" value="F-box-like_dom_sf"/>
</dbReference>
<dbReference type="InterPro" id="IPR001810">
    <property type="entry name" value="F-box_dom"/>
</dbReference>
<proteinExistence type="predicted"/>
<dbReference type="PROSITE" id="PS50181">
    <property type="entry name" value="FBOX"/>
    <property type="match status" value="1"/>
</dbReference>
<comment type="pathway">
    <text evidence="1">Protein modification; protein ubiquitination.</text>
</comment>
<dbReference type="InterPro" id="IPR007474">
    <property type="entry name" value="ApaG_domain"/>
</dbReference>
<dbReference type="SUPFAM" id="SSF160631">
    <property type="entry name" value="SMI1/KNR4-like"/>
    <property type="match status" value="1"/>
</dbReference>
<dbReference type="Pfam" id="PF12937">
    <property type="entry name" value="F-box-like"/>
    <property type="match status" value="1"/>
</dbReference>
<sequence>MKRKKKEKEREREMGSVSLEALEGLILETILSKADAKSAASVACVSKKLNSAASDDSLWRRFCSADLDVHSPLGPDETPCPSFKVTYRVWIDSFGMYPLPLVKRVKKLWGAIRTWMAVNFPEANATLRKGASEAELKEAEEHLGVKLPTATKVLFRFCDGQDTVAHTINEHRRLALLGIIGGYEFYDHLVNVHLLPLSHVIRETRDVGRQMGFPIRRNNIVVAASYYSEKWFFLNCANGQLHVGTGRWLSDGEMMPCVPKALMRSSPNVSHDLPQDELLLWLEEHCRRLQSGMIQTRKLRKSRCISLFPETPPACSVAVTNGVQVRASAVFVPELSDSSGGGEKYYYTYSIRLSLLPEGCMLDGMYYSSCQLYSRHWVIRAKDVVVSDVHGEAVIGKFPLLSPNGEEFIYESCTPLPEAPGSVEGSFTFVPGRLGKPEARQFDVKVAPFVLEAPEYIF</sequence>
<dbReference type="AlphaFoldDB" id="A0AAX6G2K3"/>
<dbReference type="SUPFAM" id="SSF110069">
    <property type="entry name" value="ApaG-like"/>
    <property type="match status" value="1"/>
</dbReference>
<dbReference type="InterPro" id="IPR037883">
    <property type="entry name" value="Knr4/Smi1-like_sf"/>
</dbReference>
<dbReference type="SMART" id="SM00256">
    <property type="entry name" value="FBOX"/>
    <property type="match status" value="1"/>
</dbReference>
<gene>
    <name evidence="5" type="ORF">M6B38_387205</name>
</gene>
<dbReference type="Gene3D" id="2.60.40.1470">
    <property type="entry name" value="ApaG domain"/>
    <property type="match status" value="1"/>
</dbReference>
<evidence type="ECO:0000313" key="6">
    <source>
        <dbReference type="Proteomes" id="UP001140949"/>
    </source>
</evidence>
<protein>
    <submittedName>
        <fullName evidence="5">F-box protein SKIP16</fullName>
    </submittedName>
</protein>
<dbReference type="Proteomes" id="UP001140949">
    <property type="component" value="Unassembled WGS sequence"/>
</dbReference>
<organism evidence="5 6">
    <name type="scientific">Iris pallida</name>
    <name type="common">Sweet iris</name>
    <dbReference type="NCBI Taxonomy" id="29817"/>
    <lineage>
        <taxon>Eukaryota</taxon>
        <taxon>Viridiplantae</taxon>
        <taxon>Streptophyta</taxon>
        <taxon>Embryophyta</taxon>
        <taxon>Tracheophyta</taxon>
        <taxon>Spermatophyta</taxon>
        <taxon>Magnoliopsida</taxon>
        <taxon>Liliopsida</taxon>
        <taxon>Asparagales</taxon>
        <taxon>Iridaceae</taxon>
        <taxon>Iridoideae</taxon>
        <taxon>Irideae</taxon>
        <taxon>Iris</taxon>
    </lineage>
</organism>
<keyword evidence="2" id="KW-0833">Ubl conjugation pathway</keyword>
<dbReference type="PANTHER" id="PTHR47463:SF2">
    <property type="entry name" value="F-BOX PROTEIN SKIP16"/>
    <property type="match status" value="1"/>
</dbReference>
<feature type="domain" description="F-box" evidence="3">
    <location>
        <begin position="16"/>
        <end position="62"/>
    </location>
</feature>
<reference evidence="5" key="1">
    <citation type="journal article" date="2023" name="GigaByte">
        <title>Genome assembly of the bearded iris, Iris pallida Lam.</title>
        <authorList>
            <person name="Bruccoleri R.E."/>
            <person name="Oakeley E.J."/>
            <person name="Faust A.M.E."/>
            <person name="Altorfer M."/>
            <person name="Dessus-Babus S."/>
            <person name="Burckhardt D."/>
            <person name="Oertli M."/>
            <person name="Naumann U."/>
            <person name="Petersen F."/>
            <person name="Wong J."/>
        </authorList>
    </citation>
    <scope>NUCLEOTIDE SEQUENCE</scope>
    <source>
        <strain evidence="5">GSM-AAB239-AS_SAM_17_03QT</strain>
    </source>
</reference>
<dbReference type="EMBL" id="JANAVB010023833">
    <property type="protein sequence ID" value="KAJ6822860.1"/>
    <property type="molecule type" value="Genomic_DNA"/>
</dbReference>
<dbReference type="SUPFAM" id="SSF81383">
    <property type="entry name" value="F-box domain"/>
    <property type="match status" value="1"/>
</dbReference>
<dbReference type="Pfam" id="PF04379">
    <property type="entry name" value="DUF525"/>
    <property type="match status" value="1"/>
</dbReference>
<dbReference type="InterPro" id="IPR036767">
    <property type="entry name" value="ApaG_sf"/>
</dbReference>
<comment type="caution">
    <text evidence="5">The sequence shown here is derived from an EMBL/GenBank/DDBJ whole genome shotgun (WGS) entry which is preliminary data.</text>
</comment>
<evidence type="ECO:0000313" key="5">
    <source>
        <dbReference type="EMBL" id="KAJ6822860.1"/>
    </source>
</evidence>
<evidence type="ECO:0000259" key="4">
    <source>
        <dbReference type="PROSITE" id="PS51087"/>
    </source>
</evidence>
<evidence type="ECO:0000256" key="1">
    <source>
        <dbReference type="ARBA" id="ARBA00004906"/>
    </source>
</evidence>